<evidence type="ECO:0000256" key="2">
    <source>
        <dbReference type="ARBA" id="ARBA00007069"/>
    </source>
</evidence>
<dbReference type="PANTHER" id="PTHR30425">
    <property type="entry name" value="PHOSPHATE TRANSPORT SYSTEM PERMEASE PROTEIN PST"/>
    <property type="match status" value="1"/>
</dbReference>
<dbReference type="CDD" id="cd06261">
    <property type="entry name" value="TM_PBP2"/>
    <property type="match status" value="1"/>
</dbReference>
<comment type="caution">
    <text evidence="11">The sequence shown here is derived from an EMBL/GenBank/DDBJ whole genome shotgun (WGS) entry which is preliminary data.</text>
</comment>
<evidence type="ECO:0000256" key="5">
    <source>
        <dbReference type="ARBA" id="ARBA00022692"/>
    </source>
</evidence>
<organism evidence="11 12">
    <name type="scientific">Liquorilactobacillus uvarum DSM 19971</name>
    <dbReference type="NCBI Taxonomy" id="1423812"/>
    <lineage>
        <taxon>Bacteria</taxon>
        <taxon>Bacillati</taxon>
        <taxon>Bacillota</taxon>
        <taxon>Bacilli</taxon>
        <taxon>Lactobacillales</taxon>
        <taxon>Lactobacillaceae</taxon>
        <taxon>Liquorilactobacillus</taxon>
    </lineage>
</organism>
<dbReference type="PANTHER" id="PTHR30425:SF2">
    <property type="entry name" value="ABC TRANSPORTER PERMEASE PROTEIN YQGH-RELATED"/>
    <property type="match status" value="1"/>
</dbReference>
<keyword evidence="7 8" id="KW-0472">Membrane</keyword>
<dbReference type="OrthoDB" id="9785113at2"/>
<dbReference type="Proteomes" id="UP000051155">
    <property type="component" value="Unassembled WGS sequence"/>
</dbReference>
<evidence type="ECO:0000313" key="12">
    <source>
        <dbReference type="Proteomes" id="UP000051155"/>
    </source>
</evidence>
<dbReference type="SUPFAM" id="SSF161098">
    <property type="entry name" value="MetI-like"/>
    <property type="match status" value="1"/>
</dbReference>
<dbReference type="InterPro" id="IPR035906">
    <property type="entry name" value="MetI-like_sf"/>
</dbReference>
<proteinExistence type="inferred from homology"/>
<evidence type="ECO:0000256" key="3">
    <source>
        <dbReference type="ARBA" id="ARBA00022448"/>
    </source>
</evidence>
<comment type="similarity">
    <text evidence="2 9">Belongs to the binding-protein-dependent transport system permease family. CysTW subfamily.</text>
</comment>
<dbReference type="InterPro" id="IPR011864">
    <property type="entry name" value="Phosphate_PstC"/>
</dbReference>
<dbReference type="AlphaFoldDB" id="A0A0R1Q2J5"/>
<comment type="subcellular location">
    <subcellularLocation>
        <location evidence="1 8">Cell membrane</location>
        <topology evidence="1 8">Multi-pass membrane protein</topology>
    </subcellularLocation>
</comment>
<dbReference type="InterPro" id="IPR000515">
    <property type="entry name" value="MetI-like"/>
</dbReference>
<feature type="transmembrane region" description="Helical" evidence="8">
    <location>
        <begin position="212"/>
        <end position="234"/>
    </location>
</feature>
<dbReference type="PATRIC" id="fig|1423812.3.peg.1019"/>
<evidence type="ECO:0000256" key="1">
    <source>
        <dbReference type="ARBA" id="ARBA00004651"/>
    </source>
</evidence>
<keyword evidence="12" id="KW-1185">Reference proteome</keyword>
<sequence>MDPIQTDLKKRSAASKSEKRGQCLTFLCIGISVLIIVALIFFITYKGLLLFLQDKVSILSFLSGISWDPNNGNFGALSMLLGSMIVTILAVFLAFPFSFGTAIFISEIKFSRGRNYLRLAIEMLIGIPAVVYGFVGISVVVPLLRVTMGGTGFGLLAGAIILAMMILPTISTLCVDAFKGVPEMYRYTSRALGATQWQTLRRIVLPIAKPRIVTAILFGMSQAFGEAVAIQMVIGNATLIPTHLMSPAATLTSVITIGMGDSVRGSIENDALWSLALLLLLISLLFNLFARFAMRKRN</sequence>
<evidence type="ECO:0000256" key="6">
    <source>
        <dbReference type="ARBA" id="ARBA00022989"/>
    </source>
</evidence>
<dbReference type="GO" id="GO:0006817">
    <property type="term" value="P:phosphate ion transport"/>
    <property type="evidence" value="ECO:0007669"/>
    <property type="project" value="UniProtKB-KW"/>
</dbReference>
<keyword evidence="4 9" id="KW-1003">Cell membrane</keyword>
<comment type="function">
    <text evidence="9">Part of the binding-protein-dependent transport system for phosphate; probably responsible for the translocation of the substrate across the membrane.</text>
</comment>
<dbReference type="STRING" id="1423812.FD20_GL000955"/>
<keyword evidence="9" id="KW-0592">Phosphate transport</keyword>
<feature type="transmembrane region" description="Helical" evidence="8">
    <location>
        <begin position="21"/>
        <end position="45"/>
    </location>
</feature>
<feature type="transmembrane region" description="Helical" evidence="8">
    <location>
        <begin position="153"/>
        <end position="178"/>
    </location>
</feature>
<keyword evidence="6 8" id="KW-1133">Transmembrane helix</keyword>
<evidence type="ECO:0000313" key="11">
    <source>
        <dbReference type="EMBL" id="KRL38880.1"/>
    </source>
</evidence>
<protein>
    <recommendedName>
        <fullName evidence="9">Phosphate transport system permease protein</fullName>
    </recommendedName>
</protein>
<evidence type="ECO:0000256" key="9">
    <source>
        <dbReference type="RuleBase" id="RU363054"/>
    </source>
</evidence>
<gene>
    <name evidence="11" type="ORF">FD20_GL000955</name>
</gene>
<evidence type="ECO:0000256" key="8">
    <source>
        <dbReference type="RuleBase" id="RU363032"/>
    </source>
</evidence>
<feature type="transmembrane region" description="Helical" evidence="8">
    <location>
        <begin position="117"/>
        <end position="141"/>
    </location>
</feature>
<feature type="transmembrane region" description="Helical" evidence="8">
    <location>
        <begin position="76"/>
        <end position="105"/>
    </location>
</feature>
<feature type="domain" description="ABC transmembrane type-1" evidence="10">
    <location>
        <begin position="80"/>
        <end position="290"/>
    </location>
</feature>
<accession>A0A0R1Q2J5</accession>
<dbReference type="NCBIfam" id="TIGR02138">
    <property type="entry name" value="phosphate_pstC"/>
    <property type="match status" value="1"/>
</dbReference>
<dbReference type="RefSeq" id="WP_057735829.1">
    <property type="nucleotide sequence ID" value="NZ_AZEG01000002.1"/>
</dbReference>
<name>A0A0R1Q2J5_9LACO</name>
<dbReference type="EMBL" id="AZEG01000002">
    <property type="protein sequence ID" value="KRL38880.1"/>
    <property type="molecule type" value="Genomic_DNA"/>
</dbReference>
<evidence type="ECO:0000259" key="10">
    <source>
        <dbReference type="PROSITE" id="PS50928"/>
    </source>
</evidence>
<keyword evidence="3 8" id="KW-0813">Transport</keyword>
<dbReference type="GO" id="GO:0005315">
    <property type="term" value="F:phosphate transmembrane transporter activity"/>
    <property type="evidence" value="ECO:0007669"/>
    <property type="project" value="InterPro"/>
</dbReference>
<dbReference type="Pfam" id="PF00528">
    <property type="entry name" value="BPD_transp_1"/>
    <property type="match status" value="1"/>
</dbReference>
<dbReference type="InterPro" id="IPR051124">
    <property type="entry name" value="Phosphate_Transport_Permease"/>
</dbReference>
<evidence type="ECO:0000256" key="7">
    <source>
        <dbReference type="ARBA" id="ARBA00023136"/>
    </source>
</evidence>
<keyword evidence="5 8" id="KW-0812">Transmembrane</keyword>
<dbReference type="Gene3D" id="1.10.3720.10">
    <property type="entry name" value="MetI-like"/>
    <property type="match status" value="1"/>
</dbReference>
<dbReference type="PROSITE" id="PS50928">
    <property type="entry name" value="ABC_TM1"/>
    <property type="match status" value="1"/>
</dbReference>
<reference evidence="11 12" key="1">
    <citation type="journal article" date="2015" name="Genome Announc.">
        <title>Expanding the biotechnology potential of lactobacilli through comparative genomics of 213 strains and associated genera.</title>
        <authorList>
            <person name="Sun Z."/>
            <person name="Harris H.M."/>
            <person name="McCann A."/>
            <person name="Guo C."/>
            <person name="Argimon S."/>
            <person name="Zhang W."/>
            <person name="Yang X."/>
            <person name="Jeffery I.B."/>
            <person name="Cooney J.C."/>
            <person name="Kagawa T.F."/>
            <person name="Liu W."/>
            <person name="Song Y."/>
            <person name="Salvetti E."/>
            <person name="Wrobel A."/>
            <person name="Rasinkangas P."/>
            <person name="Parkhill J."/>
            <person name="Rea M.C."/>
            <person name="O'Sullivan O."/>
            <person name="Ritari J."/>
            <person name="Douillard F.P."/>
            <person name="Paul Ross R."/>
            <person name="Yang R."/>
            <person name="Briner A.E."/>
            <person name="Felis G.E."/>
            <person name="de Vos W.M."/>
            <person name="Barrangou R."/>
            <person name="Klaenhammer T.R."/>
            <person name="Caufield P.W."/>
            <person name="Cui Y."/>
            <person name="Zhang H."/>
            <person name="O'Toole P.W."/>
        </authorList>
    </citation>
    <scope>NUCLEOTIDE SEQUENCE [LARGE SCALE GENOMIC DNA]</scope>
    <source>
        <strain evidence="11 12">DSM 19971</strain>
    </source>
</reference>
<evidence type="ECO:0000256" key="4">
    <source>
        <dbReference type="ARBA" id="ARBA00022475"/>
    </source>
</evidence>
<dbReference type="GO" id="GO:0005886">
    <property type="term" value="C:plasma membrane"/>
    <property type="evidence" value="ECO:0007669"/>
    <property type="project" value="UniProtKB-SubCell"/>
</dbReference>
<feature type="transmembrane region" description="Helical" evidence="8">
    <location>
        <begin position="271"/>
        <end position="290"/>
    </location>
</feature>